<dbReference type="SMART" id="SM00981">
    <property type="entry name" value="THUMP"/>
    <property type="match status" value="1"/>
</dbReference>
<accession>V9HTX3</accession>
<evidence type="ECO:0000256" key="5">
    <source>
        <dbReference type="ARBA" id="ARBA00022679"/>
    </source>
</evidence>
<dbReference type="OrthoDB" id="9773948at2"/>
<dbReference type="SUPFAM" id="SSF52402">
    <property type="entry name" value="Adenine nucleotide alpha hydrolases-like"/>
    <property type="match status" value="1"/>
</dbReference>
<keyword evidence="7 19" id="KW-0067">ATP-binding</keyword>
<dbReference type="Gene3D" id="3.30.2130.30">
    <property type="match status" value="1"/>
</dbReference>
<dbReference type="HOGENOM" id="CLU_037952_4_0_9"/>
<keyword evidence="3 19" id="KW-0963">Cytoplasm</keyword>
<dbReference type="HAMAP" id="MF_00021">
    <property type="entry name" value="ThiI"/>
    <property type="match status" value="1"/>
</dbReference>
<dbReference type="PATRIC" id="fig|796939.3.peg.1692"/>
<comment type="function">
    <text evidence="12 19">Catalyzes the ATP-dependent transfer of a sulfur to tRNA to produce 4-thiouridine in position 8 of tRNAs, which functions as a near-UV photosensor. Also catalyzes the transfer of sulfur to the sulfur carrier protein ThiS, forming ThiS-thiocarboxylate. This is a step in the synthesis of thiazole, in the thiamine biosynthesis pathway. The sulfur is donated as persulfide by IscS.</text>
</comment>
<evidence type="ECO:0000256" key="15">
    <source>
        <dbReference type="ARBA" id="ARBA00071867"/>
    </source>
</evidence>
<keyword evidence="6 19" id="KW-0547">Nucleotide-binding</keyword>
<feature type="binding site" evidence="19">
    <location>
        <position position="297"/>
    </location>
    <ligand>
        <name>ATP</name>
        <dbReference type="ChEBI" id="CHEBI:30616"/>
    </ligand>
</feature>
<feature type="domain" description="THUMP" evidence="20">
    <location>
        <begin position="59"/>
        <end position="166"/>
    </location>
</feature>
<evidence type="ECO:0000256" key="4">
    <source>
        <dbReference type="ARBA" id="ARBA00022555"/>
    </source>
</evidence>
<organism evidence="21 22">
    <name type="scientific">Peptoanaerobacter stomatis</name>
    <dbReference type="NCBI Taxonomy" id="796937"/>
    <lineage>
        <taxon>Bacteria</taxon>
        <taxon>Bacillati</taxon>
        <taxon>Bacillota</taxon>
        <taxon>Clostridia</taxon>
        <taxon>Peptostreptococcales</taxon>
        <taxon>Filifactoraceae</taxon>
        <taxon>Peptoanaerobacter</taxon>
    </lineage>
</organism>
<keyword evidence="4 19" id="KW-0820">tRNA-binding</keyword>
<comment type="similarity">
    <text evidence="13 19">Belongs to the ThiI family.</text>
</comment>
<dbReference type="GO" id="GO:0004810">
    <property type="term" value="F:CCA tRNA nucleotidyltransferase activity"/>
    <property type="evidence" value="ECO:0007669"/>
    <property type="project" value="InterPro"/>
</dbReference>
<keyword evidence="8 19" id="KW-0694">RNA-binding</keyword>
<dbReference type="Pfam" id="PF02926">
    <property type="entry name" value="THUMP"/>
    <property type="match status" value="1"/>
</dbReference>
<dbReference type="GO" id="GO:0140741">
    <property type="term" value="F:tRNA-uracil-4 sulfurtransferase activity"/>
    <property type="evidence" value="ECO:0007669"/>
    <property type="project" value="UniProtKB-EC"/>
</dbReference>
<dbReference type="UniPathway" id="UPA00060"/>
<evidence type="ECO:0000259" key="20">
    <source>
        <dbReference type="PROSITE" id="PS51165"/>
    </source>
</evidence>
<feature type="binding site" evidence="19">
    <location>
        <position position="266"/>
    </location>
    <ligand>
        <name>ATP</name>
        <dbReference type="ChEBI" id="CHEBI:30616"/>
    </ligand>
</feature>
<sequence>MYDIIIVRNGEISVKKKNKAEFENALVKNIKYRLYKNKEVKIQKENGRVEISLANVDAFEIIKKIDDIFGVVSMSPAMVSDSGYDNLFELIKRLIDFEMDKDKKTSFKLSIRRIDKSFDMQSNQMNIDMGEKVLKEYPNLYVDVKNPEFEIHCEFRKDVNIVYSKKILGEGGMPRGINGRACTLISGGIDSPVATYLMARRGLFIEAVHFHSYPFTNERSKQKVIDLVSHLTAYCGKIRLHLVNLLDIQKEINEKCPEEYMTILSRRFMMRIAQDIANEYECTALITGESLGQVASQTSLGLLATDNVVNTMPVFRPLIAMEKDSIIEVAKKIGTYDISIIKEEDCCTVFLPKKPATKPKMEKVLSSEEKLDIDKLVKSAIEQREILELKIK</sequence>
<dbReference type="InterPro" id="IPR049962">
    <property type="entry name" value="THUMP_ThiI"/>
</dbReference>
<evidence type="ECO:0000256" key="16">
    <source>
        <dbReference type="ARBA" id="ARBA00075337"/>
    </source>
</evidence>
<dbReference type="PANTHER" id="PTHR43209">
    <property type="entry name" value="TRNA SULFURTRANSFERASE"/>
    <property type="match status" value="1"/>
</dbReference>
<dbReference type="Proteomes" id="UP000017818">
    <property type="component" value="Unassembled WGS sequence"/>
</dbReference>
<name>V9HTX3_9FIRM</name>
<dbReference type="Pfam" id="PF02568">
    <property type="entry name" value="ThiI"/>
    <property type="match status" value="1"/>
</dbReference>
<dbReference type="GO" id="GO:0005524">
    <property type="term" value="F:ATP binding"/>
    <property type="evidence" value="ECO:0007669"/>
    <property type="project" value="UniProtKB-UniRule"/>
</dbReference>
<feature type="binding site" evidence="19">
    <location>
        <begin position="209"/>
        <end position="210"/>
    </location>
    <ligand>
        <name>ATP</name>
        <dbReference type="ChEBI" id="CHEBI:30616"/>
    </ligand>
</feature>
<evidence type="ECO:0000256" key="1">
    <source>
        <dbReference type="ARBA" id="ARBA00004496"/>
    </source>
</evidence>
<evidence type="ECO:0000256" key="3">
    <source>
        <dbReference type="ARBA" id="ARBA00022490"/>
    </source>
</evidence>
<dbReference type="PROSITE" id="PS51165">
    <property type="entry name" value="THUMP"/>
    <property type="match status" value="1"/>
</dbReference>
<dbReference type="PANTHER" id="PTHR43209:SF1">
    <property type="entry name" value="TRNA SULFURTRANSFERASE"/>
    <property type="match status" value="1"/>
</dbReference>
<dbReference type="InterPro" id="IPR050102">
    <property type="entry name" value="tRNA_sulfurtransferase_ThiI"/>
</dbReference>
<evidence type="ECO:0000256" key="17">
    <source>
        <dbReference type="ARBA" id="ARBA00077849"/>
    </source>
</evidence>
<dbReference type="InterPro" id="IPR020536">
    <property type="entry name" value="ThiI_AANH"/>
</dbReference>
<dbReference type="InterPro" id="IPR014729">
    <property type="entry name" value="Rossmann-like_a/b/a_fold"/>
</dbReference>
<evidence type="ECO:0000256" key="18">
    <source>
        <dbReference type="ARBA" id="ARBA00080570"/>
    </source>
</evidence>
<dbReference type="AlphaFoldDB" id="V9HTX3"/>
<dbReference type="GO" id="GO:0005829">
    <property type="term" value="C:cytosol"/>
    <property type="evidence" value="ECO:0007669"/>
    <property type="project" value="TreeGrafter"/>
</dbReference>
<proteinExistence type="inferred from homology"/>
<comment type="catalytic activity">
    <reaction evidence="10 19">
        <text>[ThiI sulfur-carrier protein]-S-sulfanyl-L-cysteine + a uridine in tRNA + 2 reduced [2Fe-2S]-[ferredoxin] + ATP + H(+) = [ThiI sulfur-carrier protein]-L-cysteine + a 4-thiouridine in tRNA + 2 oxidized [2Fe-2S]-[ferredoxin] + AMP + diphosphate</text>
        <dbReference type="Rhea" id="RHEA:24176"/>
        <dbReference type="Rhea" id="RHEA-COMP:10000"/>
        <dbReference type="Rhea" id="RHEA-COMP:10001"/>
        <dbReference type="Rhea" id="RHEA-COMP:13337"/>
        <dbReference type="Rhea" id="RHEA-COMP:13338"/>
        <dbReference type="Rhea" id="RHEA-COMP:13339"/>
        <dbReference type="Rhea" id="RHEA-COMP:13340"/>
        <dbReference type="ChEBI" id="CHEBI:15378"/>
        <dbReference type="ChEBI" id="CHEBI:29950"/>
        <dbReference type="ChEBI" id="CHEBI:30616"/>
        <dbReference type="ChEBI" id="CHEBI:33019"/>
        <dbReference type="ChEBI" id="CHEBI:33737"/>
        <dbReference type="ChEBI" id="CHEBI:33738"/>
        <dbReference type="ChEBI" id="CHEBI:61963"/>
        <dbReference type="ChEBI" id="CHEBI:65315"/>
        <dbReference type="ChEBI" id="CHEBI:136798"/>
        <dbReference type="ChEBI" id="CHEBI:456215"/>
        <dbReference type="EC" id="2.8.1.4"/>
    </reaction>
</comment>
<evidence type="ECO:0000256" key="9">
    <source>
        <dbReference type="ARBA" id="ARBA00022977"/>
    </source>
</evidence>
<dbReference type="InterPro" id="IPR054173">
    <property type="entry name" value="ThiI_fer"/>
</dbReference>
<dbReference type="NCBIfam" id="TIGR00342">
    <property type="entry name" value="tRNA uracil 4-sulfurtransferase ThiI"/>
    <property type="match status" value="1"/>
</dbReference>
<dbReference type="CDD" id="cd01712">
    <property type="entry name" value="PPase_ThiI"/>
    <property type="match status" value="1"/>
</dbReference>
<dbReference type="GO" id="GO:0002937">
    <property type="term" value="P:tRNA 4-thiouridine biosynthesis"/>
    <property type="evidence" value="ECO:0007669"/>
    <property type="project" value="TreeGrafter"/>
</dbReference>
<evidence type="ECO:0000313" key="21">
    <source>
        <dbReference type="EMBL" id="EHL15340.1"/>
    </source>
</evidence>
<dbReference type="GO" id="GO:0009229">
    <property type="term" value="P:thiamine diphosphate biosynthetic process"/>
    <property type="evidence" value="ECO:0007669"/>
    <property type="project" value="UniProtKB-UniRule"/>
</dbReference>
<dbReference type="SUPFAM" id="SSF143437">
    <property type="entry name" value="THUMP domain-like"/>
    <property type="match status" value="1"/>
</dbReference>
<evidence type="ECO:0000256" key="11">
    <source>
        <dbReference type="ARBA" id="ARBA00052330"/>
    </source>
</evidence>
<keyword evidence="9 19" id="KW-0784">Thiamine biosynthesis</keyword>
<dbReference type="EMBL" id="AFZF02000006">
    <property type="protein sequence ID" value="EHL15340.1"/>
    <property type="molecule type" value="Genomic_DNA"/>
</dbReference>
<gene>
    <name evidence="19" type="primary">thiI</name>
    <name evidence="21" type="ORF">HMPREF9630_00709</name>
</gene>
<evidence type="ECO:0000256" key="13">
    <source>
        <dbReference type="ARBA" id="ARBA00061472"/>
    </source>
</evidence>
<evidence type="ECO:0000256" key="10">
    <source>
        <dbReference type="ARBA" id="ARBA00050570"/>
    </source>
</evidence>
<comment type="pathway">
    <text evidence="2 19">Cofactor biosynthesis; thiamine diphosphate biosynthesis.</text>
</comment>
<dbReference type="Pfam" id="PF22025">
    <property type="entry name" value="ThiI_fer"/>
    <property type="match status" value="1"/>
</dbReference>
<comment type="catalytic activity">
    <reaction evidence="11 19">
        <text>[ThiS sulfur-carrier protein]-C-terminal Gly-Gly-AMP + S-sulfanyl-L-cysteinyl-[cysteine desulfurase] + AH2 = [ThiS sulfur-carrier protein]-C-terminal-Gly-aminoethanethioate + L-cysteinyl-[cysteine desulfurase] + A + AMP + 2 H(+)</text>
        <dbReference type="Rhea" id="RHEA:43340"/>
        <dbReference type="Rhea" id="RHEA-COMP:12157"/>
        <dbReference type="Rhea" id="RHEA-COMP:12158"/>
        <dbReference type="Rhea" id="RHEA-COMP:12910"/>
        <dbReference type="Rhea" id="RHEA-COMP:19908"/>
        <dbReference type="ChEBI" id="CHEBI:13193"/>
        <dbReference type="ChEBI" id="CHEBI:15378"/>
        <dbReference type="ChEBI" id="CHEBI:17499"/>
        <dbReference type="ChEBI" id="CHEBI:29950"/>
        <dbReference type="ChEBI" id="CHEBI:61963"/>
        <dbReference type="ChEBI" id="CHEBI:90618"/>
        <dbReference type="ChEBI" id="CHEBI:232372"/>
        <dbReference type="ChEBI" id="CHEBI:456215"/>
    </reaction>
</comment>
<protein>
    <recommendedName>
        <fullName evidence="15 19">Probable tRNA sulfurtransferase</fullName>
        <ecNumber evidence="14 19">2.8.1.4</ecNumber>
    </recommendedName>
    <alternativeName>
        <fullName evidence="16 19">Sulfur carrier protein ThiS sulfurtransferase</fullName>
    </alternativeName>
    <alternativeName>
        <fullName evidence="17 19">Thiamine biosynthesis protein ThiI</fullName>
    </alternativeName>
    <alternativeName>
        <fullName evidence="18 19">tRNA 4-thiouridine synthase</fullName>
    </alternativeName>
</protein>
<dbReference type="GO" id="GO:0000049">
    <property type="term" value="F:tRNA binding"/>
    <property type="evidence" value="ECO:0007669"/>
    <property type="project" value="UniProtKB-UniRule"/>
</dbReference>
<dbReference type="GO" id="GO:0009228">
    <property type="term" value="P:thiamine biosynthetic process"/>
    <property type="evidence" value="ECO:0007669"/>
    <property type="project" value="UniProtKB-KW"/>
</dbReference>
<dbReference type="InterPro" id="IPR003720">
    <property type="entry name" value="tRNA_STrfase"/>
</dbReference>
<dbReference type="InterPro" id="IPR049961">
    <property type="entry name" value="ThiI_N"/>
</dbReference>
<dbReference type="EC" id="2.8.1.4" evidence="14 19"/>
<comment type="subcellular location">
    <subcellularLocation>
        <location evidence="1 19">Cytoplasm</location>
    </subcellularLocation>
</comment>
<comment type="caution">
    <text evidence="21">The sequence shown here is derived from an EMBL/GenBank/DDBJ whole genome shotgun (WGS) entry which is preliminary data.</text>
</comment>
<evidence type="ECO:0000256" key="7">
    <source>
        <dbReference type="ARBA" id="ARBA00022840"/>
    </source>
</evidence>
<evidence type="ECO:0000256" key="6">
    <source>
        <dbReference type="ARBA" id="ARBA00022741"/>
    </source>
</evidence>
<dbReference type="InterPro" id="IPR004114">
    <property type="entry name" value="THUMP_dom"/>
</dbReference>
<feature type="binding site" evidence="19">
    <location>
        <position position="288"/>
    </location>
    <ligand>
        <name>ATP</name>
        <dbReference type="ChEBI" id="CHEBI:30616"/>
    </ligand>
</feature>
<dbReference type="RefSeq" id="WP_009527332.1">
    <property type="nucleotide sequence ID" value="NZ_JH815225.1"/>
</dbReference>
<evidence type="ECO:0000256" key="12">
    <source>
        <dbReference type="ARBA" id="ARBA00058382"/>
    </source>
</evidence>
<dbReference type="CDD" id="cd11716">
    <property type="entry name" value="THUMP_ThiI"/>
    <property type="match status" value="1"/>
</dbReference>
<dbReference type="FunFam" id="3.40.50.620:FF:000053">
    <property type="entry name" value="Probable tRNA sulfurtransferase"/>
    <property type="match status" value="1"/>
</dbReference>
<feature type="binding site" evidence="19">
    <location>
        <begin position="184"/>
        <end position="185"/>
    </location>
    <ligand>
        <name>ATP</name>
        <dbReference type="ChEBI" id="CHEBI:30616"/>
    </ligand>
</feature>
<keyword evidence="5 19" id="KW-0808">Transferase</keyword>
<evidence type="ECO:0000256" key="8">
    <source>
        <dbReference type="ARBA" id="ARBA00022884"/>
    </source>
</evidence>
<dbReference type="Gene3D" id="3.40.50.620">
    <property type="entry name" value="HUPs"/>
    <property type="match status" value="1"/>
</dbReference>
<dbReference type="GO" id="GO:0052837">
    <property type="term" value="P:thiazole biosynthetic process"/>
    <property type="evidence" value="ECO:0007669"/>
    <property type="project" value="TreeGrafter"/>
</dbReference>
<evidence type="ECO:0000256" key="2">
    <source>
        <dbReference type="ARBA" id="ARBA00004948"/>
    </source>
</evidence>
<reference evidence="21 22" key="1">
    <citation type="submission" date="2012-05" db="EMBL/GenBank/DDBJ databases">
        <title>The Genome Sequence of Eubacteriaceae bacterium CM2.</title>
        <authorList>
            <consortium name="The Broad Institute Genome Sequencing Platform"/>
            <person name="Earl A."/>
            <person name="Ward D."/>
            <person name="Feldgarden M."/>
            <person name="Gevers D."/>
            <person name="Sizova M."/>
            <person name="Hazen A."/>
            <person name="Epstein S."/>
            <person name="Walker B."/>
            <person name="Young S.K."/>
            <person name="Zeng Q."/>
            <person name="Gargeya S."/>
            <person name="Fitzgerald M."/>
            <person name="Haas B."/>
            <person name="Abouelleil A."/>
            <person name="Alvarado L."/>
            <person name="Arachchi H.M."/>
            <person name="Berlin A."/>
            <person name="Chapman S.B."/>
            <person name="Goldberg J."/>
            <person name="Griggs A."/>
            <person name="Gujja S."/>
            <person name="Hansen M."/>
            <person name="Howarth C."/>
            <person name="Imamovic A."/>
            <person name="Larimer J."/>
            <person name="McCowen C."/>
            <person name="Montmayeur A."/>
            <person name="Murphy C."/>
            <person name="Neiman D."/>
            <person name="Pearson M."/>
            <person name="Priest M."/>
            <person name="Roberts A."/>
            <person name="Saif S."/>
            <person name="Shea T."/>
            <person name="Sisk P."/>
            <person name="Sykes S."/>
            <person name="Wortman J."/>
            <person name="Nusbaum C."/>
            <person name="Birren B."/>
        </authorList>
    </citation>
    <scope>NUCLEOTIDE SEQUENCE [LARGE SCALE GENOMIC DNA]</scope>
    <source>
        <strain evidence="21 22">CM2</strain>
    </source>
</reference>
<evidence type="ECO:0000313" key="22">
    <source>
        <dbReference type="Proteomes" id="UP000017818"/>
    </source>
</evidence>
<evidence type="ECO:0000256" key="14">
    <source>
        <dbReference type="ARBA" id="ARBA00066827"/>
    </source>
</evidence>
<evidence type="ECO:0000256" key="19">
    <source>
        <dbReference type="HAMAP-Rule" id="MF_00021"/>
    </source>
</evidence>